<evidence type="ECO:0000313" key="9">
    <source>
        <dbReference type="Proteomes" id="UP000233180"/>
    </source>
</evidence>
<evidence type="ECO:0000256" key="5">
    <source>
        <dbReference type="ARBA" id="ARBA00023157"/>
    </source>
</evidence>
<evidence type="ECO:0000256" key="4">
    <source>
        <dbReference type="ARBA" id="ARBA00023128"/>
    </source>
</evidence>
<dbReference type="PANTHER" id="PTHR21107">
    <property type="entry name" value="CYTOCHROME C OXIDASE ASSEMBLY PROTEIN COX19"/>
    <property type="match status" value="1"/>
</dbReference>
<name>A0A2K6KP44_RHIBE</name>
<evidence type="ECO:0000256" key="2">
    <source>
        <dbReference type="ARBA" id="ARBA00004496"/>
    </source>
</evidence>
<protein>
    <recommendedName>
        <fullName evidence="7">CHCH domain-containing protein</fullName>
    </recommendedName>
</protein>
<dbReference type="AlphaFoldDB" id="A0A2K6KP44"/>
<evidence type="ECO:0000259" key="7">
    <source>
        <dbReference type="Pfam" id="PF06747"/>
    </source>
</evidence>
<sequence length="77" mass="8974">TATLNSFAQAILLPQPPEYFKEKFMKCLYDNHFENALCRNESKEYLECRMERKLMLQEPLEKLGFGDLIGGKSEAKK</sequence>
<dbReference type="Pfam" id="PF06747">
    <property type="entry name" value="CHCH"/>
    <property type="match status" value="1"/>
</dbReference>
<keyword evidence="4" id="KW-0496">Mitochondrion</keyword>
<keyword evidence="9" id="KW-1185">Reference proteome</keyword>
<reference evidence="8 9" key="1">
    <citation type="submission" date="2016-06" db="EMBL/GenBank/DDBJ databases">
        <title>Genome of Rhinopithecus bieti.</title>
        <authorList>
            <person name="Wu"/>
            <person name="C.-I. and Zhang"/>
            <person name="Y."/>
        </authorList>
    </citation>
    <scope>NUCLEOTIDE SEQUENCE</scope>
</reference>
<comment type="similarity">
    <text evidence="6">Belongs to the COX19 family.</text>
</comment>
<proteinExistence type="inferred from homology"/>
<dbReference type="Proteomes" id="UP000233180">
    <property type="component" value="Unassembled WGS sequence"/>
</dbReference>
<evidence type="ECO:0000256" key="1">
    <source>
        <dbReference type="ARBA" id="ARBA00004173"/>
    </source>
</evidence>
<keyword evidence="5" id="KW-1015">Disulfide bond</keyword>
<reference evidence="8" key="3">
    <citation type="submission" date="2025-09" db="UniProtKB">
        <authorList>
            <consortium name="Ensembl"/>
        </authorList>
    </citation>
    <scope>IDENTIFICATION</scope>
</reference>
<dbReference type="PANTHER" id="PTHR21107:SF2">
    <property type="entry name" value="CYTOCHROME C OXIDASE ASSEMBLY PROTEIN COX19"/>
    <property type="match status" value="1"/>
</dbReference>
<dbReference type="InterPro" id="IPR051383">
    <property type="entry name" value="COX19"/>
</dbReference>
<dbReference type="OMA" id="EHITHSM"/>
<dbReference type="GO" id="GO:0005758">
    <property type="term" value="C:mitochondrial intermembrane space"/>
    <property type="evidence" value="ECO:0007669"/>
    <property type="project" value="TreeGrafter"/>
</dbReference>
<dbReference type="GeneTree" id="ENSGT00940000164238"/>
<evidence type="ECO:0000256" key="3">
    <source>
        <dbReference type="ARBA" id="ARBA00022490"/>
    </source>
</evidence>
<feature type="domain" description="CHCH" evidence="7">
    <location>
        <begin position="20"/>
        <end position="51"/>
    </location>
</feature>
<comment type="subcellular location">
    <subcellularLocation>
        <location evidence="2">Cytoplasm</location>
    </subcellularLocation>
    <subcellularLocation>
        <location evidence="1">Mitochondrion</location>
    </subcellularLocation>
</comment>
<dbReference type="InterPro" id="IPR010625">
    <property type="entry name" value="CHCH"/>
</dbReference>
<evidence type="ECO:0000313" key="8">
    <source>
        <dbReference type="Ensembl" id="ENSRBIP00000013044.1"/>
    </source>
</evidence>
<dbReference type="STRING" id="61621.ENSRBIP00000013044"/>
<accession>A0A2K6KP44</accession>
<dbReference type="Ensembl" id="ENSRBIT00000036789.1">
    <property type="protein sequence ID" value="ENSRBIP00000013044.1"/>
    <property type="gene ID" value="ENSRBIG00000030507.1"/>
</dbReference>
<evidence type="ECO:0000256" key="6">
    <source>
        <dbReference type="ARBA" id="ARBA00038223"/>
    </source>
</evidence>
<reference evidence="8" key="2">
    <citation type="submission" date="2025-08" db="UniProtKB">
        <authorList>
            <consortium name="Ensembl"/>
        </authorList>
    </citation>
    <scope>IDENTIFICATION</scope>
</reference>
<keyword evidence="3" id="KW-0963">Cytoplasm</keyword>
<dbReference type="GO" id="GO:0033617">
    <property type="term" value="P:mitochondrial respiratory chain complex IV assembly"/>
    <property type="evidence" value="ECO:0007669"/>
    <property type="project" value="TreeGrafter"/>
</dbReference>
<organism evidence="8 9">
    <name type="scientific">Rhinopithecus bieti</name>
    <name type="common">Black snub-nosed monkey</name>
    <name type="synonym">Pygathrix bieti</name>
    <dbReference type="NCBI Taxonomy" id="61621"/>
    <lineage>
        <taxon>Eukaryota</taxon>
        <taxon>Metazoa</taxon>
        <taxon>Chordata</taxon>
        <taxon>Craniata</taxon>
        <taxon>Vertebrata</taxon>
        <taxon>Euteleostomi</taxon>
        <taxon>Mammalia</taxon>
        <taxon>Eutheria</taxon>
        <taxon>Euarchontoglires</taxon>
        <taxon>Primates</taxon>
        <taxon>Haplorrhini</taxon>
        <taxon>Catarrhini</taxon>
        <taxon>Cercopithecidae</taxon>
        <taxon>Colobinae</taxon>
        <taxon>Rhinopithecus</taxon>
    </lineage>
</organism>